<dbReference type="PATRIC" id="fig|1618645.3.peg.428"/>
<dbReference type="Gene3D" id="1.10.8.60">
    <property type="match status" value="1"/>
</dbReference>
<dbReference type="EC" id="2.7.7.7" evidence="8"/>
<evidence type="ECO:0000256" key="1">
    <source>
        <dbReference type="ARBA" id="ARBA00006360"/>
    </source>
</evidence>
<dbReference type="SUPFAM" id="SSF52540">
    <property type="entry name" value="P-loop containing nucleoside triphosphate hydrolases"/>
    <property type="match status" value="1"/>
</dbReference>
<accession>A0A0G1IKZ1</accession>
<proteinExistence type="inferred from homology"/>
<dbReference type="Gene3D" id="3.40.50.300">
    <property type="entry name" value="P-loop containing nucleotide triphosphate hydrolases"/>
    <property type="match status" value="1"/>
</dbReference>
<dbReference type="GO" id="GO:0046872">
    <property type="term" value="F:metal ion binding"/>
    <property type="evidence" value="ECO:0007669"/>
    <property type="project" value="UniProtKB-KW"/>
</dbReference>
<keyword evidence="8" id="KW-0808">Transferase</keyword>
<evidence type="ECO:0000256" key="4">
    <source>
        <dbReference type="ARBA" id="ARBA00022833"/>
    </source>
</evidence>
<evidence type="ECO:0000256" key="8">
    <source>
        <dbReference type="RuleBase" id="RU364063"/>
    </source>
</evidence>
<dbReference type="NCBIfam" id="TIGR02397">
    <property type="entry name" value="dnaX_nterm"/>
    <property type="match status" value="1"/>
</dbReference>
<dbReference type="InterPro" id="IPR050238">
    <property type="entry name" value="DNA_Rep/Repair_Clamp_Loader"/>
</dbReference>
<dbReference type="GO" id="GO:0003887">
    <property type="term" value="F:DNA-directed DNA polymerase activity"/>
    <property type="evidence" value="ECO:0007669"/>
    <property type="project" value="UniProtKB-KW"/>
</dbReference>
<feature type="domain" description="AAA+ ATPase" evidence="9">
    <location>
        <begin position="39"/>
        <end position="160"/>
    </location>
</feature>
<dbReference type="SMART" id="SM00382">
    <property type="entry name" value="AAA"/>
    <property type="match status" value="1"/>
</dbReference>
<evidence type="ECO:0000256" key="2">
    <source>
        <dbReference type="ARBA" id="ARBA00022723"/>
    </source>
</evidence>
<comment type="catalytic activity">
    <reaction evidence="7 8">
        <text>DNA(n) + a 2'-deoxyribonucleoside 5'-triphosphate = DNA(n+1) + diphosphate</text>
        <dbReference type="Rhea" id="RHEA:22508"/>
        <dbReference type="Rhea" id="RHEA-COMP:17339"/>
        <dbReference type="Rhea" id="RHEA-COMP:17340"/>
        <dbReference type="ChEBI" id="CHEBI:33019"/>
        <dbReference type="ChEBI" id="CHEBI:61560"/>
        <dbReference type="ChEBI" id="CHEBI:173112"/>
        <dbReference type="EC" id="2.7.7.7"/>
    </reaction>
</comment>
<dbReference type="PANTHER" id="PTHR11669:SF0">
    <property type="entry name" value="PROTEIN STICHEL-LIKE 2"/>
    <property type="match status" value="1"/>
</dbReference>
<dbReference type="InterPro" id="IPR012763">
    <property type="entry name" value="DNA_pol_III_sug/sutau_N"/>
</dbReference>
<organism evidence="10 11">
    <name type="scientific">Candidatus Giovannonibacteria bacterium GW2011_GWA1_44_25</name>
    <dbReference type="NCBI Taxonomy" id="1618645"/>
    <lineage>
        <taxon>Bacteria</taxon>
        <taxon>Candidatus Giovannoniibacteriota</taxon>
    </lineage>
</organism>
<dbReference type="GO" id="GO:0009360">
    <property type="term" value="C:DNA polymerase III complex"/>
    <property type="evidence" value="ECO:0007669"/>
    <property type="project" value="InterPro"/>
</dbReference>
<sequence>MPQNNLVFYRKYRPQKFEEVVGQNSTIQILKNAVSQKRIAHAYLFSGPRGTGKTTVARILAREAGCADEDIIEIDAASSRGIDEARALREAVRIVPFRSDFKVYIIDEVHMLTKEAFNALLKTLEEPPEHAIFILATTELIKVPDTIISRTQHFPFHKIAIPEIVGELKKISSKEEFSASDDALKIIAFFADGSLRDAENILFQVVGGGLKKIEEKDVRVILGAPEEESVERIVGAAFGKNVAETLAALDKVLEQGTDPTLLGKLMLRNFRAILFLALDPKTKHILEHEFAAEEIASFSSLIDGKKITSPVAEHALRQILEALTTPMDDAAAHLPLELALIKIATYK</sequence>
<evidence type="ECO:0000259" key="9">
    <source>
        <dbReference type="SMART" id="SM00382"/>
    </source>
</evidence>
<keyword evidence="3 8" id="KW-0547">Nucleotide-binding</keyword>
<name>A0A0G1IKZ1_9BACT</name>
<dbReference type="Pfam" id="PF13177">
    <property type="entry name" value="DNA_pol3_delta2"/>
    <property type="match status" value="2"/>
</dbReference>
<comment type="similarity">
    <text evidence="1 8">Belongs to the DnaX/STICHEL family.</text>
</comment>
<comment type="subunit">
    <text evidence="8">DNA polymerase III contains a core (composed of alpha, epsilon and theta chains) that associates with a tau subunit. This core dimerizes to form the POLIII' complex. PolIII' associates with the gamma complex (composed of gamma, delta, delta', psi and chi chains) and with the beta chain to form the complete DNA polymerase III complex.</text>
</comment>
<dbReference type="AlphaFoldDB" id="A0A0G1IKZ1"/>
<protein>
    <recommendedName>
        <fullName evidence="8">DNA polymerase III subunit gamma/tau</fullName>
        <ecNumber evidence="8">2.7.7.7</ecNumber>
    </recommendedName>
</protein>
<dbReference type="GO" id="GO:0005524">
    <property type="term" value="F:ATP binding"/>
    <property type="evidence" value="ECO:0007669"/>
    <property type="project" value="UniProtKB-KW"/>
</dbReference>
<dbReference type="InterPro" id="IPR045085">
    <property type="entry name" value="HLD_clamp_pol_III_gamma_tau"/>
</dbReference>
<dbReference type="CDD" id="cd00009">
    <property type="entry name" value="AAA"/>
    <property type="match status" value="1"/>
</dbReference>
<evidence type="ECO:0000313" key="11">
    <source>
        <dbReference type="Proteomes" id="UP000034087"/>
    </source>
</evidence>
<dbReference type="GO" id="GO:0006261">
    <property type="term" value="P:DNA-templated DNA replication"/>
    <property type="evidence" value="ECO:0007669"/>
    <property type="project" value="TreeGrafter"/>
</dbReference>
<keyword evidence="4" id="KW-0862">Zinc</keyword>
<evidence type="ECO:0000256" key="3">
    <source>
        <dbReference type="ARBA" id="ARBA00022741"/>
    </source>
</evidence>
<keyword evidence="8" id="KW-0235">DNA replication</keyword>
<comment type="caution">
    <text evidence="10">The sequence shown here is derived from an EMBL/GenBank/DDBJ whole genome shotgun (WGS) entry which is preliminary data.</text>
</comment>
<evidence type="ECO:0000256" key="7">
    <source>
        <dbReference type="ARBA" id="ARBA00049244"/>
    </source>
</evidence>
<comment type="function">
    <text evidence="8">DNA polymerase III is a complex, multichain enzyme responsible for most of the replicative synthesis in bacteria. This DNA polymerase also exhibits 3' to 5' exonuclease activity.</text>
</comment>
<keyword evidence="2" id="KW-0479">Metal-binding</keyword>
<keyword evidence="8" id="KW-0548">Nucleotidyltransferase</keyword>
<dbReference type="InterPro" id="IPR027417">
    <property type="entry name" value="P-loop_NTPase"/>
</dbReference>
<evidence type="ECO:0000313" key="10">
    <source>
        <dbReference type="EMBL" id="KKT60056.1"/>
    </source>
</evidence>
<evidence type="ECO:0000256" key="6">
    <source>
        <dbReference type="ARBA" id="ARBA00022932"/>
    </source>
</evidence>
<dbReference type="PANTHER" id="PTHR11669">
    <property type="entry name" value="REPLICATION FACTOR C / DNA POLYMERASE III GAMMA-TAU SUBUNIT"/>
    <property type="match status" value="1"/>
</dbReference>
<dbReference type="Proteomes" id="UP000034087">
    <property type="component" value="Unassembled WGS sequence"/>
</dbReference>
<dbReference type="EMBL" id="LCIR01000004">
    <property type="protein sequence ID" value="KKT60056.1"/>
    <property type="molecule type" value="Genomic_DNA"/>
</dbReference>
<reference evidence="10 11" key="1">
    <citation type="journal article" date="2015" name="Nature">
        <title>rRNA introns, odd ribosomes, and small enigmatic genomes across a large radiation of phyla.</title>
        <authorList>
            <person name="Brown C.T."/>
            <person name="Hug L.A."/>
            <person name="Thomas B.C."/>
            <person name="Sharon I."/>
            <person name="Castelle C.J."/>
            <person name="Singh A."/>
            <person name="Wilkins M.J."/>
            <person name="Williams K.H."/>
            <person name="Banfield J.F."/>
        </authorList>
    </citation>
    <scope>NUCLEOTIDE SEQUENCE [LARGE SCALE GENOMIC DNA]</scope>
</reference>
<evidence type="ECO:0000256" key="5">
    <source>
        <dbReference type="ARBA" id="ARBA00022840"/>
    </source>
</evidence>
<dbReference type="Pfam" id="PF22608">
    <property type="entry name" value="DNAX_ATPase_lid"/>
    <property type="match status" value="1"/>
</dbReference>
<gene>
    <name evidence="8" type="primary">dnaX</name>
    <name evidence="10" type="ORF">UW53_C0004G0068</name>
</gene>
<dbReference type="InterPro" id="IPR003593">
    <property type="entry name" value="AAA+_ATPase"/>
</dbReference>
<keyword evidence="5 8" id="KW-0067">ATP-binding</keyword>
<keyword evidence="6 8" id="KW-0239">DNA-directed DNA polymerase</keyword>